<dbReference type="RefSeq" id="WP_378281514.1">
    <property type="nucleotide sequence ID" value="NZ_JBHSON010000011.1"/>
</dbReference>
<gene>
    <name evidence="2" type="ORF">ACFPZN_09750</name>
</gene>
<reference evidence="3" key="1">
    <citation type="journal article" date="2019" name="Int. J. Syst. Evol. Microbiol.">
        <title>The Global Catalogue of Microorganisms (GCM) 10K type strain sequencing project: providing services to taxonomists for standard genome sequencing and annotation.</title>
        <authorList>
            <consortium name="The Broad Institute Genomics Platform"/>
            <consortium name="The Broad Institute Genome Sequencing Center for Infectious Disease"/>
            <person name="Wu L."/>
            <person name="Ma J."/>
        </authorList>
    </citation>
    <scope>NUCLEOTIDE SEQUENCE [LARGE SCALE GENOMIC DNA]</scope>
    <source>
        <strain evidence="3">KCTC 42087</strain>
    </source>
</reference>
<evidence type="ECO:0000313" key="2">
    <source>
        <dbReference type="EMBL" id="MFC5745889.1"/>
    </source>
</evidence>
<protein>
    <recommendedName>
        <fullName evidence="1">Novel STAND NTPase 5 domain-containing protein</fullName>
    </recommendedName>
</protein>
<proteinExistence type="predicted"/>
<sequence length="1111" mass="123492">MEPAIATLLRRLVEGPTFLLLGQAIDDLVPTVPDPALVGSHAEAAHAAYVDYDRTVMRQPAPQWLADAADYPWNGVFTSRIDSGLYGLFQRDWRRVDPTGQPQLGRHPRSATSLQLRHLFGGLGLPEEERPPTDAVAEVESRARAAEILNALADTIITPRGVLIIDGYRADDWLRPQELFTFATRLQAGQAHLFSATDELLGNPFIRAAQERGVLITHCESFNAVLSALEDSGRFQRLDAGRNARGGRFIPVGDTFAEVDIDTWNRVVVAARPVNTELLEPFTSASSAMRYERFRHFLGSGEGQPQWKAVASGYNLTRDFESKLLHRVQSALDELGLPEPLIVAGQTATGKTIALCALALEVARSGEAAVLHRSVRGERPTLAAIEAFASWADQSHGLPTLLVWDGMVDVDEYYLLQRQLSSRGQRVLIVGSSYLPPPAHKRRSIIRVEPTLNPEEFRRMTQWLSDFDIPIPGNLMEGLDSSFLALLYRLLPETERGLRLGLVQEARAAEIELEKLSMTASNNSEARLTAVARALTEAGFNINDLRPSDRPNAELINLPLEERSAAEQITSMILAVGRRGLRIPLELALRVLGKDGAGKLIDLVKRFDIFRWTEDDTGDQFLGSRTPLEAELLAREDLSIRTEVEVAVQLITNLRPLFDRWGGGEVQFIADLMEKIGPQSDDHRYAPHYLELATAFGELRHSRGQTHPRLSLLEANLTREYVMWAQQNSVLASAERLQLMRDVQRMLEDTLEDADASPQSRLNLLVELASAEGAQIFELTNFDEDATASQVLALMTDVTRAALRARALDPENVYPVDVIAWTTRNAVRSGMLQGHDRLDLLANAQASLASLDPGSLSPSQQAKYDLRNVEIAELLEDPAMETKHLVALSNNNDPVAYYFLALLGARAEGDGPKVAVQVLLQAPPEVRSDWRCSRLLLDLFWESKTGKRFLRGEREIVALTEHDWHECLTIADAIPDAGGYDRYRRDFLRGLSLFHRGQYQSSKAVFRQLDDESRDLSSRVISKYLASNSDGTAALYTGRVISATPDGRRGVAWVNELHIEVPFIPIRFSVSDYRKRGEILPAFHIAFNMRGALADPISRFAGVARRSADAK</sequence>
<dbReference type="Proteomes" id="UP001596074">
    <property type="component" value="Unassembled WGS sequence"/>
</dbReference>
<dbReference type="EMBL" id="JBHSON010000011">
    <property type="protein sequence ID" value="MFC5745889.1"/>
    <property type="molecule type" value="Genomic_DNA"/>
</dbReference>
<evidence type="ECO:0000259" key="1">
    <source>
        <dbReference type="Pfam" id="PF25199"/>
    </source>
</evidence>
<feature type="domain" description="Novel STAND NTPase 5" evidence="1">
    <location>
        <begin position="304"/>
        <end position="431"/>
    </location>
</feature>
<accession>A0ABW0ZVU9</accession>
<evidence type="ECO:0000313" key="3">
    <source>
        <dbReference type="Proteomes" id="UP001596074"/>
    </source>
</evidence>
<keyword evidence="3" id="KW-1185">Reference proteome</keyword>
<name>A0ABW0ZVU9_9ACTN</name>
<comment type="caution">
    <text evidence="2">The sequence shown here is derived from an EMBL/GenBank/DDBJ whole genome shotgun (WGS) entry which is preliminary data.</text>
</comment>
<dbReference type="InterPro" id="IPR057574">
    <property type="entry name" value="nSTAND_NTPase5_dom"/>
</dbReference>
<organism evidence="2 3">
    <name type="scientific">Actinomadura rugatobispora</name>
    <dbReference type="NCBI Taxonomy" id="1994"/>
    <lineage>
        <taxon>Bacteria</taxon>
        <taxon>Bacillati</taxon>
        <taxon>Actinomycetota</taxon>
        <taxon>Actinomycetes</taxon>
        <taxon>Streptosporangiales</taxon>
        <taxon>Thermomonosporaceae</taxon>
        <taxon>Actinomadura</taxon>
    </lineage>
</organism>
<dbReference type="Pfam" id="PF25199">
    <property type="entry name" value="nSTAND_NTPase5"/>
    <property type="match status" value="1"/>
</dbReference>